<feature type="signal peptide" evidence="1">
    <location>
        <begin position="1"/>
        <end position="21"/>
    </location>
</feature>
<sequence length="505" mass="53083">MKRFYGASALALCAFGAPAYADVTPQQVWDDLEAYMQGFGYSVTATEAMDGSNLNLTDVVMSMQVAEEDIIAAFSMDSMTLTDQGDGTVAIDFPSVMPVTIKGTDGGDDVDVTINLGQEAMKLVVSGDPDNLTYDYSADKMTIALGKMMADGEEITRDMLRVDVEAGPISGQSTVLRAAGLQSISQTMDYGDITYDIAFNDPDSEDSGLLNGLLNGVTASGETVMPMDIDYSDPAAMFAAGFGVDVTMGHTGGRMDFSVTERSGATSGKTSSGGGSLTFAMSSDNMAYKLSGSDVSVDVTSPEIPMPISAQLAETGFSLNVPLKAADAPQDANIEVVLGGFEMAEMLWNIFDPAANLPRDPATIRVALDAEVTPFADLFDPEAMEKIEMEDGVPGELNSVSLRELVIDAVGAKIMGSGAFTFDNTDMESFDGLPRPEGKLDVSISGANGLLDQLIAMGLLADEDAMGARMMMGMFSVPGSEPDTATSEIVINAEGHILANGQRLK</sequence>
<dbReference type="Proteomes" id="UP000220836">
    <property type="component" value="Unassembled WGS sequence"/>
</dbReference>
<dbReference type="AlphaFoldDB" id="A0A238K6J2"/>
<accession>A0A238K6J2</accession>
<name>A0A238K6J2_9RHOB</name>
<dbReference type="RefSeq" id="WP_097803680.1">
    <property type="nucleotide sequence ID" value="NZ_FXYH01000003.1"/>
</dbReference>
<dbReference type="EMBL" id="FXYH01000003">
    <property type="protein sequence ID" value="SMX37722.1"/>
    <property type="molecule type" value="Genomic_DNA"/>
</dbReference>
<gene>
    <name evidence="2" type="ORF">PEV8663_01178</name>
</gene>
<organism evidence="2 3">
    <name type="scientific">Pelagimonas varians</name>
    <dbReference type="NCBI Taxonomy" id="696760"/>
    <lineage>
        <taxon>Bacteria</taxon>
        <taxon>Pseudomonadati</taxon>
        <taxon>Pseudomonadota</taxon>
        <taxon>Alphaproteobacteria</taxon>
        <taxon>Rhodobacterales</taxon>
        <taxon>Roseobacteraceae</taxon>
        <taxon>Pelagimonas</taxon>
    </lineage>
</organism>
<evidence type="ECO:0000313" key="3">
    <source>
        <dbReference type="Proteomes" id="UP000220836"/>
    </source>
</evidence>
<proteinExistence type="predicted"/>
<dbReference type="OrthoDB" id="7791409at2"/>
<protein>
    <recommendedName>
        <fullName evidence="4">DUF2125 domain-containing protein</fullName>
    </recommendedName>
</protein>
<evidence type="ECO:0000313" key="2">
    <source>
        <dbReference type="EMBL" id="SMX37722.1"/>
    </source>
</evidence>
<dbReference type="InterPro" id="IPR018666">
    <property type="entry name" value="DUF2125"/>
</dbReference>
<keyword evidence="3" id="KW-1185">Reference proteome</keyword>
<evidence type="ECO:0000256" key="1">
    <source>
        <dbReference type="SAM" id="SignalP"/>
    </source>
</evidence>
<keyword evidence="1" id="KW-0732">Signal</keyword>
<evidence type="ECO:0008006" key="4">
    <source>
        <dbReference type="Google" id="ProtNLM"/>
    </source>
</evidence>
<feature type="chain" id="PRO_5011969175" description="DUF2125 domain-containing protein" evidence="1">
    <location>
        <begin position="22"/>
        <end position="505"/>
    </location>
</feature>
<dbReference type="Pfam" id="PF09898">
    <property type="entry name" value="DUF2125"/>
    <property type="match status" value="1"/>
</dbReference>
<reference evidence="2 3" key="1">
    <citation type="submission" date="2017-05" db="EMBL/GenBank/DDBJ databases">
        <authorList>
            <person name="Song R."/>
            <person name="Chenine A.L."/>
            <person name="Ruprecht R.M."/>
        </authorList>
    </citation>
    <scope>NUCLEOTIDE SEQUENCE [LARGE SCALE GENOMIC DNA]</scope>
    <source>
        <strain evidence="2 3">CECT 8663</strain>
    </source>
</reference>